<dbReference type="CDD" id="cd03398">
    <property type="entry name" value="PAP2_haloperoxidase"/>
    <property type="match status" value="1"/>
</dbReference>
<dbReference type="AlphaFoldDB" id="A0A101JL43"/>
<dbReference type="Pfam" id="PF01569">
    <property type="entry name" value="PAP2"/>
    <property type="match status" value="1"/>
</dbReference>
<feature type="signal peptide" evidence="2">
    <location>
        <begin position="1"/>
        <end position="23"/>
    </location>
</feature>
<protein>
    <submittedName>
        <fullName evidence="4">PA-phosphatase</fullName>
    </submittedName>
</protein>
<feature type="chain" id="PRO_5007097874" evidence="2">
    <location>
        <begin position="24"/>
        <end position="430"/>
    </location>
</feature>
<keyword evidence="2" id="KW-0732">Signal</keyword>
<organism evidence="4 5">
    <name type="scientific">Actinoplanes awajinensis subsp. mycoplanecinus</name>
    <dbReference type="NCBI Taxonomy" id="135947"/>
    <lineage>
        <taxon>Bacteria</taxon>
        <taxon>Bacillati</taxon>
        <taxon>Actinomycetota</taxon>
        <taxon>Actinomycetes</taxon>
        <taxon>Micromonosporales</taxon>
        <taxon>Micromonosporaceae</taxon>
        <taxon>Actinoplanes</taxon>
    </lineage>
</organism>
<gene>
    <name evidence="4" type="ORF">ADL15_30610</name>
</gene>
<dbReference type="PANTHER" id="PTHR34599">
    <property type="entry name" value="PEROXIDASE-RELATED"/>
    <property type="match status" value="1"/>
</dbReference>
<feature type="domain" description="Phosphatidic acid phosphatase type 2/haloperoxidase" evidence="3">
    <location>
        <begin position="271"/>
        <end position="393"/>
    </location>
</feature>
<dbReference type="EMBL" id="LLZH01000284">
    <property type="protein sequence ID" value="KUL28853.1"/>
    <property type="molecule type" value="Genomic_DNA"/>
</dbReference>
<evidence type="ECO:0000313" key="4">
    <source>
        <dbReference type="EMBL" id="KUL28853.1"/>
    </source>
</evidence>
<evidence type="ECO:0000256" key="1">
    <source>
        <dbReference type="SAM" id="MobiDB-lite"/>
    </source>
</evidence>
<dbReference type="InterPro" id="IPR000326">
    <property type="entry name" value="PAP2/HPO"/>
</dbReference>
<dbReference type="InterPro" id="IPR052559">
    <property type="entry name" value="V-haloperoxidase"/>
</dbReference>
<dbReference type="InterPro" id="IPR036938">
    <property type="entry name" value="PAP2/HPO_sf"/>
</dbReference>
<proteinExistence type="predicted"/>
<feature type="region of interest" description="Disordered" evidence="1">
    <location>
        <begin position="302"/>
        <end position="324"/>
    </location>
</feature>
<dbReference type="RefSeq" id="WP_067698422.1">
    <property type="nucleotide sequence ID" value="NZ_LLZH01000284.1"/>
</dbReference>
<comment type="caution">
    <text evidence="4">The sequence shown here is derived from an EMBL/GenBank/DDBJ whole genome shotgun (WGS) entry which is preliminary data.</text>
</comment>
<reference evidence="4 5" key="1">
    <citation type="submission" date="2015-10" db="EMBL/GenBank/DDBJ databases">
        <authorList>
            <person name="Gilbert D.G."/>
        </authorList>
    </citation>
    <scope>NUCLEOTIDE SEQUENCE [LARGE SCALE GENOMIC DNA]</scope>
    <source>
        <strain evidence="4 5">NRRL B-16712</strain>
    </source>
</reference>
<sequence length="430" mass="43861">MKKLLTALAVLVTGAGAGTPAAAHPVRPDIDSVHVWNELALSAVRATRATDADAARLYAMLNVAVYDAVNGLRSGHTGRAPALIGGAGPHGADPQAAAAAAAHAVLAGADAARAATYDAQLAADLARLGAGTPVTRGATWGDHVGAAVLTARADDGSRPVETQPAGAGPGVFRADWPGVQYRNVRPFAVTDPARYVPGPPPGLTSSAYAQAFAEVEQLGNAAVDAPGLLATFQFWSLPAGSAQPPGEWLRIALTVAGQRHLALGDQARLTALLTMTLADTTIPTVATKYAYRHWRPTTAIREADTDGNPATPPDPAWTSRAGSAGGTPEYVSGHSAYSGAAATVLAGFFCTDRIAFTHTTDSAPGGVARGYPSFSAAATEAGRSRIYGGQHFAFSDQAAQSIGRAVARDVLATKLLRNTAPIHHGPCPAA</sequence>
<dbReference type="Gene3D" id="1.10.606.20">
    <property type="match status" value="1"/>
</dbReference>
<accession>A0A101JL43</accession>
<evidence type="ECO:0000259" key="3">
    <source>
        <dbReference type="Pfam" id="PF01569"/>
    </source>
</evidence>
<evidence type="ECO:0000313" key="5">
    <source>
        <dbReference type="Proteomes" id="UP000053244"/>
    </source>
</evidence>
<evidence type="ECO:0000256" key="2">
    <source>
        <dbReference type="SAM" id="SignalP"/>
    </source>
</evidence>
<keyword evidence="5" id="KW-1185">Reference proteome</keyword>
<dbReference type="PANTHER" id="PTHR34599:SF1">
    <property type="entry name" value="PHOSPHATIDIC ACID PHOSPHATASE TYPE 2_HALOPEROXIDASE DOMAIN-CONTAINING PROTEIN"/>
    <property type="match status" value="1"/>
</dbReference>
<dbReference type="OrthoDB" id="103227at2"/>
<dbReference type="Proteomes" id="UP000053244">
    <property type="component" value="Unassembled WGS sequence"/>
</dbReference>
<dbReference type="SUPFAM" id="SSF48317">
    <property type="entry name" value="Acid phosphatase/Vanadium-dependent haloperoxidase"/>
    <property type="match status" value="1"/>
</dbReference>
<name>A0A101JL43_9ACTN</name>